<sequence length="335" mass="39076">MNSGRLYKLQHFIPWTRKKIYYLIVISAIPTTLYYFFELKWLAIPWVPVALVGTATAFIAGFRNTQTYNRLWEARQIWGAIVNNSRAWGIMVKDMVRDTDATNEKALHQDLIYRHFAWLTALRFQLRESRGWENVKTKSYNREYLRYYTVPEWEADLSDELKEYMDDDERKNILKKKNKAAQILALQSTRLRSLNEQGKINDLNYVEMQALLKELYDQQGKNERIKNFPYPRQFASINVMFVYLLSMVLPLGFLSEFSKIGAGCVWLTIPVSVVVGWVFFTLEQIGESTENPFEGSANDVPITSMSRAIEIDLRDMLGEDNLPEPLVANSNHILM</sequence>
<dbReference type="AlphaFoldDB" id="A0A285ZU17"/>
<gene>
    <name evidence="10" type="ORF">SAMN06297358_1018</name>
</gene>
<dbReference type="InterPro" id="IPR044669">
    <property type="entry name" value="YneE/VCCN1/2-like"/>
</dbReference>
<dbReference type="GO" id="GO:0005254">
    <property type="term" value="F:chloride channel activity"/>
    <property type="evidence" value="ECO:0007669"/>
    <property type="project" value="InterPro"/>
</dbReference>
<accession>A0A285ZU17</accession>
<keyword evidence="3" id="KW-1003">Cell membrane</keyword>
<evidence type="ECO:0000256" key="9">
    <source>
        <dbReference type="SAM" id="Phobius"/>
    </source>
</evidence>
<evidence type="ECO:0000256" key="6">
    <source>
        <dbReference type="ARBA" id="ARBA00023065"/>
    </source>
</evidence>
<protein>
    <submittedName>
        <fullName evidence="10">Putative membrane protein</fullName>
    </submittedName>
</protein>
<keyword evidence="11" id="KW-1185">Reference proteome</keyword>
<feature type="transmembrane region" description="Helical" evidence="9">
    <location>
        <begin position="20"/>
        <end position="37"/>
    </location>
</feature>
<dbReference type="EMBL" id="OCMT01000001">
    <property type="protein sequence ID" value="SOD13118.1"/>
    <property type="molecule type" value="Genomic_DNA"/>
</dbReference>
<keyword evidence="5 9" id="KW-1133">Transmembrane helix</keyword>
<feature type="transmembrane region" description="Helical" evidence="9">
    <location>
        <begin position="260"/>
        <end position="280"/>
    </location>
</feature>
<comment type="similarity">
    <text evidence="8">Belongs to the anion channel-forming bestrophin (TC 1.A.46) family.</text>
</comment>
<evidence type="ECO:0000313" key="10">
    <source>
        <dbReference type="EMBL" id="SOD13118.1"/>
    </source>
</evidence>
<dbReference type="Pfam" id="PF25539">
    <property type="entry name" value="Bestrophin_2"/>
    <property type="match status" value="1"/>
</dbReference>
<comment type="subcellular location">
    <subcellularLocation>
        <location evidence="1">Cell membrane</location>
        <topology evidence="1">Multi-pass membrane protein</topology>
    </subcellularLocation>
</comment>
<proteinExistence type="inferred from homology"/>
<keyword evidence="6" id="KW-0406">Ion transport</keyword>
<dbReference type="Proteomes" id="UP000219281">
    <property type="component" value="Unassembled WGS sequence"/>
</dbReference>
<evidence type="ECO:0000256" key="4">
    <source>
        <dbReference type="ARBA" id="ARBA00022692"/>
    </source>
</evidence>
<keyword evidence="7 9" id="KW-0472">Membrane</keyword>
<name>A0A285ZU17_9SPHI</name>
<evidence type="ECO:0000256" key="3">
    <source>
        <dbReference type="ARBA" id="ARBA00022475"/>
    </source>
</evidence>
<dbReference type="PANTHER" id="PTHR33281">
    <property type="entry name" value="UPF0187 PROTEIN YNEE"/>
    <property type="match status" value="1"/>
</dbReference>
<feature type="transmembrane region" description="Helical" evidence="9">
    <location>
        <begin position="234"/>
        <end position="254"/>
    </location>
</feature>
<feature type="transmembrane region" description="Helical" evidence="9">
    <location>
        <begin position="43"/>
        <end position="62"/>
    </location>
</feature>
<dbReference type="RefSeq" id="WP_097129365.1">
    <property type="nucleotide sequence ID" value="NZ_OCMT01000001.1"/>
</dbReference>
<evidence type="ECO:0000256" key="5">
    <source>
        <dbReference type="ARBA" id="ARBA00022989"/>
    </source>
</evidence>
<evidence type="ECO:0000256" key="7">
    <source>
        <dbReference type="ARBA" id="ARBA00023136"/>
    </source>
</evidence>
<dbReference type="PANTHER" id="PTHR33281:SF19">
    <property type="entry name" value="VOLTAGE-DEPENDENT ANION CHANNEL-FORMING PROTEIN YNEE"/>
    <property type="match status" value="1"/>
</dbReference>
<dbReference type="OrthoDB" id="445589at2"/>
<organism evidence="10 11">
    <name type="scientific">Pedobacter xixiisoli</name>
    <dbReference type="NCBI Taxonomy" id="1476464"/>
    <lineage>
        <taxon>Bacteria</taxon>
        <taxon>Pseudomonadati</taxon>
        <taxon>Bacteroidota</taxon>
        <taxon>Sphingobacteriia</taxon>
        <taxon>Sphingobacteriales</taxon>
        <taxon>Sphingobacteriaceae</taxon>
        <taxon>Pedobacter</taxon>
    </lineage>
</organism>
<keyword evidence="4 9" id="KW-0812">Transmembrane</keyword>
<reference evidence="11" key="1">
    <citation type="submission" date="2017-09" db="EMBL/GenBank/DDBJ databases">
        <authorList>
            <person name="Varghese N."/>
            <person name="Submissions S."/>
        </authorList>
    </citation>
    <scope>NUCLEOTIDE SEQUENCE [LARGE SCALE GENOMIC DNA]</scope>
    <source>
        <strain evidence="11">CGMCC 1.12803</strain>
    </source>
</reference>
<evidence type="ECO:0000256" key="8">
    <source>
        <dbReference type="ARBA" id="ARBA00034708"/>
    </source>
</evidence>
<evidence type="ECO:0000313" key="11">
    <source>
        <dbReference type="Proteomes" id="UP000219281"/>
    </source>
</evidence>
<keyword evidence="2" id="KW-0813">Transport</keyword>
<evidence type="ECO:0000256" key="2">
    <source>
        <dbReference type="ARBA" id="ARBA00022448"/>
    </source>
</evidence>
<evidence type="ECO:0000256" key="1">
    <source>
        <dbReference type="ARBA" id="ARBA00004651"/>
    </source>
</evidence>
<dbReference type="GO" id="GO:0005886">
    <property type="term" value="C:plasma membrane"/>
    <property type="evidence" value="ECO:0007669"/>
    <property type="project" value="UniProtKB-SubCell"/>
</dbReference>